<feature type="coiled-coil region" evidence="4">
    <location>
        <begin position="218"/>
        <end position="276"/>
    </location>
</feature>
<feature type="domain" description="RING-type" evidence="5">
    <location>
        <begin position="7"/>
        <end position="48"/>
    </location>
</feature>
<dbReference type="InterPro" id="IPR052639">
    <property type="entry name" value="TRAIP_ubiq-protein_ligase"/>
</dbReference>
<accession>A0ABM0MJ77</accession>
<dbReference type="InterPro" id="IPR001841">
    <property type="entry name" value="Znf_RING"/>
</dbReference>
<keyword evidence="1 3" id="KW-0863">Zinc-finger</keyword>
<dbReference type="CDD" id="cd16480">
    <property type="entry name" value="RING-H2_TRAIP"/>
    <property type="match status" value="1"/>
</dbReference>
<evidence type="ECO:0000259" key="5">
    <source>
        <dbReference type="PROSITE" id="PS50089"/>
    </source>
</evidence>
<dbReference type="SUPFAM" id="SSF57850">
    <property type="entry name" value="RING/U-box"/>
    <property type="match status" value="1"/>
</dbReference>
<keyword evidence="2" id="KW-0862">Zinc</keyword>
<feature type="coiled-coil region" evidence="4">
    <location>
        <begin position="75"/>
        <end position="168"/>
    </location>
</feature>
<dbReference type="InterPro" id="IPR013083">
    <property type="entry name" value="Znf_RING/FYVE/PHD"/>
</dbReference>
<evidence type="ECO:0000313" key="6">
    <source>
        <dbReference type="Proteomes" id="UP000694865"/>
    </source>
</evidence>
<dbReference type="Gene3D" id="3.30.40.10">
    <property type="entry name" value="Zinc/RING finger domain, C3HC4 (zinc finger)"/>
    <property type="match status" value="1"/>
</dbReference>
<keyword evidence="6" id="KW-1185">Reference proteome</keyword>
<dbReference type="GeneID" id="100370971"/>
<dbReference type="RefSeq" id="XP_006820068.1">
    <property type="nucleotide sequence ID" value="XM_006820005.1"/>
</dbReference>
<keyword evidence="1 3" id="KW-0479">Metal-binding</keyword>
<evidence type="ECO:0000313" key="7">
    <source>
        <dbReference type="RefSeq" id="XP_006820068.1"/>
    </source>
</evidence>
<evidence type="ECO:0000256" key="1">
    <source>
        <dbReference type="ARBA" id="ARBA00022771"/>
    </source>
</evidence>
<protein>
    <submittedName>
        <fullName evidence="7">TRAF-interacting protein-like</fullName>
    </submittedName>
</protein>
<evidence type="ECO:0000256" key="3">
    <source>
        <dbReference type="PROSITE-ProRule" id="PRU00175"/>
    </source>
</evidence>
<dbReference type="SMART" id="SM00184">
    <property type="entry name" value="RING"/>
    <property type="match status" value="1"/>
</dbReference>
<dbReference type="PANTHER" id="PTHR46569">
    <property type="entry name" value="E3 UBIQUITIN-PROTEIN LIGASE TRAIP"/>
    <property type="match status" value="1"/>
</dbReference>
<dbReference type="PROSITE" id="PS50089">
    <property type="entry name" value="ZF_RING_2"/>
    <property type="match status" value="1"/>
</dbReference>
<sequence length="448" mass="50902">MMLQASCTICSDLFEVESNVSATHCGHVFHEHCLQRWLNQSKTCPQCRADCFARNVVKRLYFNQSEEEAVTELDASSLKNELDRTKALLSQRNREKSAFKKTKDALSEEITKLTSQIGDLIDRVNKEEITNSALKKQLQLLCNKQDEAERARREAKELRIKLQRLERFEAVMNETCQEVDDMLHNYGTGPHAVRDLTVYCCSLKKEFDNSKQLRRTMRDELEQTKRCLQVKNKALIEKTEEVSSLQRQLALAEEDVAHSENENKGLRKKISILERAVESPSGTAGAISRLIMESPAPQHLKKPRLSGSHDSGDIEFNLIPGNPDTPEIVKESPSIKMKSECEEFGVNYVKTTSLAKENMAQKQAAADKALMCNMYRNSSLFKKRPLLDSKESESKIRRGYNGFGGHHTFIETTEFSAPSSRKIVRTTKKKMVTKPKGSSMRTLDSFVS</sequence>
<reference evidence="7" key="1">
    <citation type="submission" date="2025-08" db="UniProtKB">
        <authorList>
            <consortium name="RefSeq"/>
        </authorList>
    </citation>
    <scope>IDENTIFICATION</scope>
    <source>
        <tissue evidence="7">Testes</tissue>
    </source>
</reference>
<dbReference type="Pfam" id="PF13639">
    <property type="entry name" value="zf-RING_2"/>
    <property type="match status" value="1"/>
</dbReference>
<gene>
    <name evidence="7" type="primary">LOC100370971</name>
</gene>
<name>A0ABM0MJ77_SACKO</name>
<proteinExistence type="predicted"/>
<dbReference type="PANTHER" id="PTHR46569:SF1">
    <property type="entry name" value="E3 UBIQUITIN-PROTEIN LIGASE RFWD3-RELATED"/>
    <property type="match status" value="1"/>
</dbReference>
<keyword evidence="4" id="KW-0175">Coiled coil</keyword>
<organism evidence="6 7">
    <name type="scientific">Saccoglossus kowalevskii</name>
    <name type="common">Acorn worm</name>
    <dbReference type="NCBI Taxonomy" id="10224"/>
    <lineage>
        <taxon>Eukaryota</taxon>
        <taxon>Metazoa</taxon>
        <taxon>Hemichordata</taxon>
        <taxon>Enteropneusta</taxon>
        <taxon>Harrimaniidae</taxon>
        <taxon>Saccoglossus</taxon>
    </lineage>
</organism>
<dbReference type="Proteomes" id="UP000694865">
    <property type="component" value="Unplaced"/>
</dbReference>
<evidence type="ECO:0000256" key="4">
    <source>
        <dbReference type="SAM" id="Coils"/>
    </source>
</evidence>
<evidence type="ECO:0000256" key="2">
    <source>
        <dbReference type="ARBA" id="ARBA00022833"/>
    </source>
</evidence>